<sequence>MAKELAHITKGTQLTQAEFEHIDLHAIAGQEQGDIIYASSATQLSGLVHGNAGEFLQTGGDSANPSWAAISRKNAIINGSFRVAQRGTSFTAATVPLNSDDTFLLDRWILLSEGNDIVDVTQNSSEWIKLEVETANKQFGILTILEAKDCLRLVGETVSLSFQAKMAAADDNTHSLKAVVLSWSSTADTVTSDVVDAWGATPTYVANWTAENTPSSNTLTTSVQTFKIEGISVDTASTTNIAVFIFCDQTDGVVDDAVFIRRVQLELGSVATPFEFRPYGQELTLCQRYYVKQYSDLGVIGQVATVTASITGSVLFPVHMRTTPTIVILGPSDAASHVRRVDNGGDITITTPIIGQLNQIGYSYIWDAGGTPFTAGLGYHYNLTASIEL</sequence>
<protein>
    <submittedName>
        <fullName evidence="1">Uncharacterized protein</fullName>
    </submittedName>
</protein>
<proteinExistence type="predicted"/>
<evidence type="ECO:0000313" key="1">
    <source>
        <dbReference type="EMBL" id="QJA58344.1"/>
    </source>
</evidence>
<dbReference type="EMBL" id="MT141319">
    <property type="protein sequence ID" value="QJA58344.1"/>
    <property type="molecule type" value="Genomic_DNA"/>
</dbReference>
<reference evidence="1" key="1">
    <citation type="submission" date="2020-03" db="EMBL/GenBank/DDBJ databases">
        <title>The deep terrestrial virosphere.</title>
        <authorList>
            <person name="Holmfeldt K."/>
            <person name="Nilsson E."/>
            <person name="Simone D."/>
            <person name="Lopez-Fernandez M."/>
            <person name="Wu X."/>
            <person name="de Brujin I."/>
            <person name="Lundin D."/>
            <person name="Andersson A."/>
            <person name="Bertilsson S."/>
            <person name="Dopson M."/>
        </authorList>
    </citation>
    <scope>NUCLEOTIDE SEQUENCE</scope>
    <source>
        <strain evidence="1">MM415B01466</strain>
    </source>
</reference>
<gene>
    <name evidence="1" type="ORF">MM415B01466_0003</name>
</gene>
<name>A0A6M3ILR5_9ZZZZ</name>
<dbReference type="AlphaFoldDB" id="A0A6M3ILR5"/>
<organism evidence="1">
    <name type="scientific">viral metagenome</name>
    <dbReference type="NCBI Taxonomy" id="1070528"/>
    <lineage>
        <taxon>unclassified sequences</taxon>
        <taxon>metagenomes</taxon>
        <taxon>organismal metagenomes</taxon>
    </lineage>
</organism>
<accession>A0A6M3ILR5</accession>